<dbReference type="InterPro" id="IPR039426">
    <property type="entry name" value="TonB-dep_rcpt-like"/>
</dbReference>
<protein>
    <recommendedName>
        <fullName evidence="5">TonB-dependent receptor plug domain-containing protein</fullName>
    </recommendedName>
</protein>
<name>A0ABS8Q6Q1_9BURK</name>
<dbReference type="PANTHER" id="PTHR30069:SF46">
    <property type="entry name" value="OAR PROTEIN"/>
    <property type="match status" value="1"/>
</dbReference>
<dbReference type="Gene3D" id="2.170.130.10">
    <property type="entry name" value="TonB-dependent receptor, plug domain"/>
    <property type="match status" value="1"/>
</dbReference>
<keyword evidence="4" id="KW-1185">Reference proteome</keyword>
<dbReference type="InterPro" id="IPR013784">
    <property type="entry name" value="Carb-bd-like_fold"/>
</dbReference>
<sequence>MLKKTVVARALTIAFSTTALAVAVVPSAMAQSNAAGSVYGKVAAGSGDTVVLKSNDTNQTRTVTPDATGNFRATSLPIGSYTITLLKGGATVGTTQLEVLAGQGVEAQFAGAAAAGGMQSVQVTGRRTRIDVSTSANSTTFTSRELEKLPIGRNVDAIIQLAPNTTRADPSYGAGASFGGGAPSENAYYINGMVATNPLTQLGAMELPFGAIAQAQILTGGFGAEFGRSVGGVTNITTKSGTNTWEAGALASIVPKSTRASYRDQHYANTGAFPETDGSLYLRREDNKLQQTQVSAYVGGPLIEDKLFGFVALEQTQTKANQVVGSTTATNLGTSGWRDAKTTSKRYFGKLDWNINDSHRLEFTTIGDLPESDYEYRSYNYGTRAVGSTVTNSIHQEYGPAHTNGGKLNSLRYVGNITEDLTINALYGKTKAEHIYEPTGYDPTIAQMSAPIANRIPGLSYVSGQRVTGTIPLSGSTDDVTSKRLDLEYKVGNHTLRAGLDNNKAVSEGAGEAYAGGSLWQYQLSPSPNRPIAVSGGTLPALAPYGGYAAQGYYVRNIKYSTVSNAYAGQDAQYLEDRWQATKDVLLTVGLRREGFYNANQDNTKYIEMKNQLAPRANVSWDVNGDASLKVYGSIGRYTIQIPTMVALRGANGSLYTFQYYTYNGVDANGLPTGTTQLTAPMSNNNEYGQAKDPKVVAAQDMKPAYQDEFTVGMERAWNRNLSFGAKFTYRTLKSTIDDTCDARPFEAYAERNNIDTSNWAGFGCATFNPGRGNKFLVDYAGNGTYTDVNLSAAELGFDKPKRTYAALDFFVERAYRDGWYAKATYTLSRSRGNTEGQTLSDTAAAQGDVSATQTWDYPELMVGAYGLLPNDRKHQIKAYGFYDVTPEVTVGANLLLSSGRPRSCSGANPYTQSPEFDNYNYNSASHYCFGTTGEENKLSERGTLGRLGWEKTLDLNLVYKPRFLDGLALRADVFNVLNDQSVQKVNEAYNSDLVRVATYEMPTYFTAPRSLKLSIEYNRRFK</sequence>
<evidence type="ECO:0008006" key="5">
    <source>
        <dbReference type="Google" id="ProtNLM"/>
    </source>
</evidence>
<feature type="signal peptide" evidence="2">
    <location>
        <begin position="1"/>
        <end position="30"/>
    </location>
</feature>
<proteinExistence type="predicted"/>
<dbReference type="SUPFAM" id="SSF56935">
    <property type="entry name" value="Porins"/>
    <property type="match status" value="1"/>
</dbReference>
<evidence type="ECO:0000256" key="1">
    <source>
        <dbReference type="ARBA" id="ARBA00023170"/>
    </source>
</evidence>
<evidence type="ECO:0000256" key="2">
    <source>
        <dbReference type="SAM" id="SignalP"/>
    </source>
</evidence>
<reference evidence="3" key="1">
    <citation type="submission" date="2021-11" db="EMBL/GenBank/DDBJ databases">
        <title>The complete genome of Massilia sp sp. G4R7.</title>
        <authorList>
            <person name="Liu L."/>
            <person name="Yue J."/>
            <person name="Yuan J."/>
            <person name="Yang F."/>
            <person name="Li L."/>
        </authorList>
    </citation>
    <scope>NUCLEOTIDE SEQUENCE</scope>
    <source>
        <strain evidence="3">G4R7</strain>
    </source>
</reference>
<keyword evidence="2" id="KW-0732">Signal</keyword>
<keyword evidence="1" id="KW-0675">Receptor</keyword>
<evidence type="ECO:0000313" key="3">
    <source>
        <dbReference type="EMBL" id="MCD2517425.1"/>
    </source>
</evidence>
<gene>
    <name evidence="3" type="ORF">LQ564_14015</name>
</gene>
<dbReference type="InterPro" id="IPR037066">
    <property type="entry name" value="Plug_dom_sf"/>
</dbReference>
<comment type="caution">
    <text evidence="3">The sequence shown here is derived from an EMBL/GenBank/DDBJ whole genome shotgun (WGS) entry which is preliminary data.</text>
</comment>
<dbReference type="PANTHER" id="PTHR30069">
    <property type="entry name" value="TONB-DEPENDENT OUTER MEMBRANE RECEPTOR"/>
    <property type="match status" value="1"/>
</dbReference>
<dbReference type="Gene3D" id="2.60.40.1120">
    <property type="entry name" value="Carboxypeptidase-like, regulatory domain"/>
    <property type="match status" value="1"/>
</dbReference>
<dbReference type="SUPFAM" id="SSF49452">
    <property type="entry name" value="Starch-binding domain-like"/>
    <property type="match status" value="1"/>
</dbReference>
<accession>A0ABS8Q6Q1</accession>
<evidence type="ECO:0000313" key="4">
    <source>
        <dbReference type="Proteomes" id="UP001179361"/>
    </source>
</evidence>
<dbReference type="RefSeq" id="WP_231058718.1">
    <property type="nucleotide sequence ID" value="NZ_JAJNOC010000004.1"/>
</dbReference>
<organism evidence="3 4">
    <name type="scientific">Massilia phyllostachyos</name>
    <dbReference type="NCBI Taxonomy" id="2898585"/>
    <lineage>
        <taxon>Bacteria</taxon>
        <taxon>Pseudomonadati</taxon>
        <taxon>Pseudomonadota</taxon>
        <taxon>Betaproteobacteria</taxon>
        <taxon>Burkholderiales</taxon>
        <taxon>Oxalobacteraceae</taxon>
        <taxon>Telluria group</taxon>
        <taxon>Massilia</taxon>
    </lineage>
</organism>
<feature type="chain" id="PRO_5047409899" description="TonB-dependent receptor plug domain-containing protein" evidence="2">
    <location>
        <begin position="31"/>
        <end position="1023"/>
    </location>
</feature>
<dbReference type="Proteomes" id="UP001179361">
    <property type="component" value="Unassembled WGS sequence"/>
</dbReference>
<dbReference type="EMBL" id="JAJNOC010000004">
    <property type="protein sequence ID" value="MCD2517425.1"/>
    <property type="molecule type" value="Genomic_DNA"/>
</dbReference>